<keyword evidence="3" id="KW-1185">Reference proteome</keyword>
<feature type="domain" description="Methyltransferase type 11" evidence="1">
    <location>
        <begin position="129"/>
        <end position="189"/>
    </location>
</feature>
<dbReference type="InterPro" id="IPR029063">
    <property type="entry name" value="SAM-dependent_MTases_sf"/>
</dbReference>
<dbReference type="RefSeq" id="WP_377474440.1">
    <property type="nucleotide sequence ID" value="NZ_JBHLWN010000118.1"/>
</dbReference>
<protein>
    <submittedName>
        <fullName evidence="2">Class I SAM-dependent methyltransferase</fullName>
        <ecNumber evidence="2">2.1.1.-</ecNumber>
    </submittedName>
</protein>
<reference evidence="2 3" key="1">
    <citation type="submission" date="2024-09" db="EMBL/GenBank/DDBJ databases">
        <authorList>
            <person name="Sun Q."/>
            <person name="Mori K."/>
        </authorList>
    </citation>
    <scope>NUCLEOTIDE SEQUENCE [LARGE SCALE GENOMIC DNA]</scope>
    <source>
        <strain evidence="2 3">CCM 7759</strain>
    </source>
</reference>
<accession>A0ABV6DUM0</accession>
<comment type="caution">
    <text evidence="2">The sequence shown here is derived from an EMBL/GenBank/DDBJ whole genome shotgun (WGS) entry which is preliminary data.</text>
</comment>
<dbReference type="InterPro" id="IPR013216">
    <property type="entry name" value="Methyltransf_11"/>
</dbReference>
<keyword evidence="2" id="KW-0808">Transferase</keyword>
<name>A0ABV6DUM0_9BACL</name>
<dbReference type="GO" id="GO:0008168">
    <property type="term" value="F:methyltransferase activity"/>
    <property type="evidence" value="ECO:0007669"/>
    <property type="project" value="UniProtKB-KW"/>
</dbReference>
<sequence length="247" mass="27777">MKENNGQETRHYQQAGVAMTCRSFEEYVSMFALQDIDRPDGMDILDVAGGASSFAATAARRGSKVTAVDPLYEMTLEQIAKYGAKEIEVSTAKLAELADKYRWDYYGNIDNHKANRERSLQTFLHDYGAPEPRVAYIAAQLPRLPLADDSFDLTLCSHFLFLYEAQFDYGFHAASVKELLRVTKPGGEVRLYPLVNFRTELYAHLDALRTEMETAGAESRLEASKLPFLPNSSDVLVFRKLAKGEQV</sequence>
<dbReference type="GO" id="GO:0032259">
    <property type="term" value="P:methylation"/>
    <property type="evidence" value="ECO:0007669"/>
    <property type="project" value="UniProtKB-KW"/>
</dbReference>
<keyword evidence="2" id="KW-0489">Methyltransferase</keyword>
<dbReference type="EC" id="2.1.1.-" evidence="2"/>
<dbReference type="Pfam" id="PF08241">
    <property type="entry name" value="Methyltransf_11"/>
    <property type="match status" value="1"/>
</dbReference>
<gene>
    <name evidence="2" type="ORF">ACFFK0_28535</name>
</gene>
<evidence type="ECO:0000313" key="2">
    <source>
        <dbReference type="EMBL" id="MFC0216350.1"/>
    </source>
</evidence>
<dbReference type="Gene3D" id="3.40.50.150">
    <property type="entry name" value="Vaccinia Virus protein VP39"/>
    <property type="match status" value="1"/>
</dbReference>
<dbReference type="Proteomes" id="UP001589776">
    <property type="component" value="Unassembled WGS sequence"/>
</dbReference>
<dbReference type="SUPFAM" id="SSF53335">
    <property type="entry name" value="S-adenosyl-L-methionine-dependent methyltransferases"/>
    <property type="match status" value="1"/>
</dbReference>
<evidence type="ECO:0000259" key="1">
    <source>
        <dbReference type="Pfam" id="PF08241"/>
    </source>
</evidence>
<dbReference type="EMBL" id="JBHLWN010000118">
    <property type="protein sequence ID" value="MFC0216350.1"/>
    <property type="molecule type" value="Genomic_DNA"/>
</dbReference>
<proteinExistence type="predicted"/>
<evidence type="ECO:0000313" key="3">
    <source>
        <dbReference type="Proteomes" id="UP001589776"/>
    </source>
</evidence>
<organism evidence="2 3">
    <name type="scientific">Paenibacillus chartarius</name>
    <dbReference type="NCBI Taxonomy" id="747481"/>
    <lineage>
        <taxon>Bacteria</taxon>
        <taxon>Bacillati</taxon>
        <taxon>Bacillota</taxon>
        <taxon>Bacilli</taxon>
        <taxon>Bacillales</taxon>
        <taxon>Paenibacillaceae</taxon>
        <taxon>Paenibacillus</taxon>
    </lineage>
</organism>